<gene>
    <name evidence="8" type="primary">PDF</name>
</gene>
<comment type="catalytic activity">
    <reaction evidence="6 7">
        <text>N-terminal N-formyl-L-methionyl-[peptide] + H2O = N-terminal L-methionyl-[peptide] + formate</text>
        <dbReference type="Rhea" id="RHEA:24420"/>
        <dbReference type="Rhea" id="RHEA-COMP:10639"/>
        <dbReference type="Rhea" id="RHEA-COMP:10640"/>
        <dbReference type="ChEBI" id="CHEBI:15377"/>
        <dbReference type="ChEBI" id="CHEBI:15740"/>
        <dbReference type="ChEBI" id="CHEBI:49298"/>
        <dbReference type="ChEBI" id="CHEBI:64731"/>
        <dbReference type="EC" id="3.5.1.88"/>
    </reaction>
</comment>
<evidence type="ECO:0000256" key="1">
    <source>
        <dbReference type="ARBA" id="ARBA00010759"/>
    </source>
</evidence>
<comment type="function">
    <text evidence="5 7">Removes the formyl group from the N-terminal Met of newly synthesized proteins.</text>
</comment>
<reference evidence="8" key="3">
    <citation type="submission" date="2025-09" db="UniProtKB">
        <authorList>
            <consortium name="Ensembl"/>
        </authorList>
    </citation>
    <scope>IDENTIFICATION</scope>
</reference>
<comment type="similarity">
    <text evidence="1 7">Belongs to the polypeptide deformylase family.</text>
</comment>
<evidence type="ECO:0000256" key="7">
    <source>
        <dbReference type="RuleBase" id="RU362111"/>
    </source>
</evidence>
<dbReference type="GO" id="GO:0005739">
    <property type="term" value="C:mitochondrion"/>
    <property type="evidence" value="ECO:0007669"/>
    <property type="project" value="Ensembl"/>
</dbReference>
<dbReference type="GO" id="GO:0008284">
    <property type="term" value="P:positive regulation of cell population proliferation"/>
    <property type="evidence" value="ECO:0007669"/>
    <property type="project" value="Ensembl"/>
</dbReference>
<evidence type="ECO:0000313" key="8">
    <source>
        <dbReference type="Ensembl" id="ENSVURP00010026542.1"/>
    </source>
</evidence>
<protein>
    <recommendedName>
        <fullName evidence="7">Peptide deformylase</fullName>
        <ecNumber evidence="7">3.5.1.88</ecNumber>
    </recommendedName>
</protein>
<evidence type="ECO:0000256" key="5">
    <source>
        <dbReference type="ARBA" id="ARBA00037114"/>
    </source>
</evidence>
<dbReference type="EC" id="3.5.1.88" evidence="7"/>
<reference evidence="9" key="1">
    <citation type="submission" date="2018-12" db="EMBL/GenBank/DDBJ databases">
        <authorList>
            <person name="Yazar S."/>
        </authorList>
    </citation>
    <scope>NUCLEOTIDE SEQUENCE [LARGE SCALE GENOMIC DNA]</scope>
</reference>
<evidence type="ECO:0000313" key="9">
    <source>
        <dbReference type="Proteomes" id="UP000314987"/>
    </source>
</evidence>
<dbReference type="PRINTS" id="PR01576">
    <property type="entry name" value="PDEFORMYLASE"/>
</dbReference>
<dbReference type="Pfam" id="PF01327">
    <property type="entry name" value="Pep_deformylase"/>
    <property type="match status" value="1"/>
</dbReference>
<accession>A0A4X2LZX3</accession>
<keyword evidence="4 7" id="KW-0648">Protein biosynthesis</keyword>
<evidence type="ECO:0000256" key="4">
    <source>
        <dbReference type="ARBA" id="ARBA00022917"/>
    </source>
</evidence>
<dbReference type="GeneTree" id="ENSGT00390000018698"/>
<evidence type="ECO:0000256" key="3">
    <source>
        <dbReference type="ARBA" id="ARBA00022801"/>
    </source>
</evidence>
<keyword evidence="3 7" id="KW-0378">Hydrolase</keyword>
<dbReference type="RefSeq" id="XP_027703397.1">
    <property type="nucleotide sequence ID" value="XM_027847596.1"/>
</dbReference>
<dbReference type="GO" id="GO:0042586">
    <property type="term" value="F:peptide deformylase activity"/>
    <property type="evidence" value="ECO:0007669"/>
    <property type="project" value="UniProtKB-EC"/>
</dbReference>
<dbReference type="HAMAP" id="MF_00163">
    <property type="entry name" value="Pep_deformylase"/>
    <property type="match status" value="1"/>
</dbReference>
<dbReference type="InterPro" id="IPR036821">
    <property type="entry name" value="Peptide_deformylase_sf"/>
</dbReference>
<keyword evidence="9" id="KW-1185">Reference proteome</keyword>
<dbReference type="FunFam" id="3.90.45.10:FF:000003">
    <property type="entry name" value="Peptide deformylase"/>
    <property type="match status" value="1"/>
</dbReference>
<dbReference type="AlphaFoldDB" id="A0A4X2LZX3"/>
<dbReference type="GO" id="GO:0006412">
    <property type="term" value="P:translation"/>
    <property type="evidence" value="ECO:0007669"/>
    <property type="project" value="UniProtKB-KW"/>
</dbReference>
<dbReference type="PIRSF" id="PIRSF004749">
    <property type="entry name" value="Pep_def"/>
    <property type="match status" value="1"/>
</dbReference>
<dbReference type="SUPFAM" id="SSF56420">
    <property type="entry name" value="Peptide deformylase"/>
    <property type="match status" value="1"/>
</dbReference>
<dbReference type="InterPro" id="IPR023635">
    <property type="entry name" value="Peptide_deformylase"/>
</dbReference>
<dbReference type="CDD" id="cd00487">
    <property type="entry name" value="Pep_deformylase"/>
    <property type="match status" value="1"/>
</dbReference>
<dbReference type="GO" id="GO:0046872">
    <property type="term" value="F:metal ion binding"/>
    <property type="evidence" value="ECO:0007669"/>
    <property type="project" value="UniProtKB-KW"/>
</dbReference>
<dbReference type="OMA" id="ILYPMRI"/>
<dbReference type="GO" id="GO:0043687">
    <property type="term" value="P:post-translational protein modification"/>
    <property type="evidence" value="ECO:0007669"/>
    <property type="project" value="Ensembl"/>
</dbReference>
<dbReference type="Proteomes" id="UP000314987">
    <property type="component" value="Unassembled WGS sequence"/>
</dbReference>
<dbReference type="GeneID" id="114032349"/>
<proteinExistence type="inferred from homology"/>
<dbReference type="CTD" id="64146"/>
<reference evidence="8" key="2">
    <citation type="submission" date="2025-08" db="UniProtKB">
        <authorList>
            <consortium name="Ensembl"/>
        </authorList>
    </citation>
    <scope>IDENTIFICATION</scope>
</reference>
<keyword evidence="2 7" id="KW-0479">Metal-binding</keyword>
<evidence type="ECO:0000256" key="2">
    <source>
        <dbReference type="ARBA" id="ARBA00022723"/>
    </source>
</evidence>
<dbReference type="STRING" id="29139.ENSVURP00010026542"/>
<dbReference type="Gene3D" id="3.90.45.10">
    <property type="entry name" value="Peptide deformylase"/>
    <property type="match status" value="1"/>
</dbReference>
<dbReference type="NCBIfam" id="NF001159">
    <property type="entry name" value="PRK00150.1-3"/>
    <property type="match status" value="1"/>
</dbReference>
<name>A0A4X2LZX3_VOMUR</name>
<sequence length="235" mass="25746">MAMGRPWEKLLALARGCGSVGPWVAGSAPPVEGPALRRPWARVVRRWLLRPPEPPYRHVCQVGEPALRTVAAPVDPAQLAGPEAQALIARLVHVMRAQGAVGLSAPQLGVPLQVLAVEFPERLLASYPPAVREARRMAPCPLRVLVNPRVRVLDASLDCFPEGCLSVAGFVACVPRCRAVQVEGLNENGESVVWQARGWLARIVQHEVDHLQGCLFIDKMDSKTFTNVRWMEVND</sequence>
<dbReference type="Ensembl" id="ENSVURT00010030230.1">
    <property type="protein sequence ID" value="ENSVURP00010026542.1"/>
    <property type="gene ID" value="ENSVURG00010020311.1"/>
</dbReference>
<dbReference type="PANTHER" id="PTHR10458:SF2">
    <property type="entry name" value="PEPTIDE DEFORMYLASE, MITOCHONDRIAL"/>
    <property type="match status" value="1"/>
</dbReference>
<dbReference type="OrthoDB" id="276063at2759"/>
<evidence type="ECO:0000256" key="6">
    <source>
        <dbReference type="ARBA" id="ARBA00048875"/>
    </source>
</evidence>
<dbReference type="PANTHER" id="PTHR10458">
    <property type="entry name" value="PEPTIDE DEFORMYLASE"/>
    <property type="match status" value="1"/>
</dbReference>
<organism evidence="8 9">
    <name type="scientific">Vombatus ursinus</name>
    <name type="common">Common wombat</name>
    <dbReference type="NCBI Taxonomy" id="29139"/>
    <lineage>
        <taxon>Eukaryota</taxon>
        <taxon>Metazoa</taxon>
        <taxon>Chordata</taxon>
        <taxon>Craniata</taxon>
        <taxon>Vertebrata</taxon>
        <taxon>Euteleostomi</taxon>
        <taxon>Mammalia</taxon>
        <taxon>Metatheria</taxon>
        <taxon>Diprotodontia</taxon>
        <taxon>Vombatidae</taxon>
        <taxon>Vombatus</taxon>
    </lineage>
</organism>